<protein>
    <submittedName>
        <fullName evidence="2">Uncharacterized protein</fullName>
    </submittedName>
</protein>
<name>A0AAP0MLT0_9ROSI</name>
<feature type="compositionally biased region" description="Basic and acidic residues" evidence="1">
    <location>
        <begin position="1"/>
        <end position="26"/>
    </location>
</feature>
<sequence>MEAHKERAEQEQAMKKKAEKESDEAGNKNNAAKPVTVKGLIRESIITTTTGDDEDGVNRAQQPDDVLAFSRSGGQLQKSGFERGSKRSGGGSANDDGDSDNMRGHKLENGHSNVSNVEIEKSRVTGIANGKENTSSNIGAFDASKLQKLRNKGSKKTDTVVSKGSKPDLKKKTTKKNRVWDDSPPESKLNRV</sequence>
<accession>A0AAP0MLT0</accession>
<evidence type="ECO:0000313" key="2">
    <source>
        <dbReference type="EMBL" id="KAK9210332.1"/>
    </source>
</evidence>
<gene>
    <name evidence="2" type="ORF">WN944_002702</name>
</gene>
<proteinExistence type="predicted"/>
<feature type="compositionally biased region" description="Basic and acidic residues" evidence="1">
    <location>
        <begin position="100"/>
        <end position="109"/>
    </location>
</feature>
<organism evidence="2 3">
    <name type="scientific">Citrus x changshan-huyou</name>
    <dbReference type="NCBI Taxonomy" id="2935761"/>
    <lineage>
        <taxon>Eukaryota</taxon>
        <taxon>Viridiplantae</taxon>
        <taxon>Streptophyta</taxon>
        <taxon>Embryophyta</taxon>
        <taxon>Tracheophyta</taxon>
        <taxon>Spermatophyta</taxon>
        <taxon>Magnoliopsida</taxon>
        <taxon>eudicotyledons</taxon>
        <taxon>Gunneridae</taxon>
        <taxon>Pentapetalae</taxon>
        <taxon>rosids</taxon>
        <taxon>malvids</taxon>
        <taxon>Sapindales</taxon>
        <taxon>Rutaceae</taxon>
        <taxon>Aurantioideae</taxon>
        <taxon>Citrus</taxon>
    </lineage>
</organism>
<dbReference type="Proteomes" id="UP001428341">
    <property type="component" value="Unassembled WGS sequence"/>
</dbReference>
<feature type="region of interest" description="Disordered" evidence="1">
    <location>
        <begin position="1"/>
        <end position="192"/>
    </location>
</feature>
<evidence type="ECO:0000256" key="1">
    <source>
        <dbReference type="SAM" id="MobiDB-lite"/>
    </source>
</evidence>
<comment type="caution">
    <text evidence="2">The sequence shown here is derived from an EMBL/GenBank/DDBJ whole genome shotgun (WGS) entry which is preliminary data.</text>
</comment>
<dbReference type="EMBL" id="JBCGBO010000004">
    <property type="protein sequence ID" value="KAK9210332.1"/>
    <property type="molecule type" value="Genomic_DNA"/>
</dbReference>
<dbReference type="AlphaFoldDB" id="A0AAP0MLT0"/>
<reference evidence="2 3" key="1">
    <citation type="submission" date="2024-05" db="EMBL/GenBank/DDBJ databases">
        <title>Haplotype-resolved chromosome-level genome assembly of Huyou (Citrus changshanensis).</title>
        <authorList>
            <person name="Miao C."/>
            <person name="Chen W."/>
            <person name="Wu Y."/>
            <person name="Wang L."/>
            <person name="Zhao S."/>
            <person name="Grierson D."/>
            <person name="Xu C."/>
            <person name="Chen K."/>
        </authorList>
    </citation>
    <scope>NUCLEOTIDE SEQUENCE [LARGE SCALE GENOMIC DNA]</scope>
    <source>
        <strain evidence="2">01-14</strain>
        <tissue evidence="2">Leaf</tissue>
    </source>
</reference>
<keyword evidence="3" id="KW-1185">Reference proteome</keyword>
<evidence type="ECO:0000313" key="3">
    <source>
        <dbReference type="Proteomes" id="UP001428341"/>
    </source>
</evidence>